<dbReference type="InterPro" id="IPR011657">
    <property type="entry name" value="CNT_C_dom"/>
</dbReference>
<evidence type="ECO:0000259" key="8">
    <source>
        <dbReference type="Pfam" id="PF01773"/>
    </source>
</evidence>
<dbReference type="Proteomes" id="UP001156870">
    <property type="component" value="Unassembled WGS sequence"/>
</dbReference>
<dbReference type="Pfam" id="PF07662">
    <property type="entry name" value="Nucleos_tra2_C"/>
    <property type="match status" value="1"/>
</dbReference>
<dbReference type="NCBIfam" id="TIGR00804">
    <property type="entry name" value="nupC"/>
    <property type="match status" value="1"/>
</dbReference>
<evidence type="ECO:0000256" key="6">
    <source>
        <dbReference type="ARBA" id="ARBA00023136"/>
    </source>
</evidence>
<evidence type="ECO:0000313" key="12">
    <source>
        <dbReference type="Proteomes" id="UP001156870"/>
    </source>
</evidence>
<protein>
    <recommendedName>
        <fullName evidence="7">Nucleoside permease</fullName>
    </recommendedName>
</protein>
<dbReference type="Pfam" id="PF07670">
    <property type="entry name" value="Gate"/>
    <property type="match status" value="1"/>
</dbReference>
<feature type="transmembrane region" description="Helical" evidence="7">
    <location>
        <begin position="285"/>
        <end position="304"/>
    </location>
</feature>
<accession>A0AA37T2R6</accession>
<dbReference type="PANTHER" id="PTHR10590:SF4">
    <property type="entry name" value="SOLUTE CARRIER FAMILY 28 MEMBER 3"/>
    <property type="match status" value="1"/>
</dbReference>
<feature type="transmembrane region" description="Helical" evidence="7">
    <location>
        <begin position="166"/>
        <end position="188"/>
    </location>
</feature>
<feature type="transmembrane region" description="Helical" evidence="7">
    <location>
        <begin position="86"/>
        <end position="111"/>
    </location>
</feature>
<dbReference type="AlphaFoldDB" id="A0AA37T2R6"/>
<dbReference type="InterPro" id="IPR002668">
    <property type="entry name" value="CNT_N_dom"/>
</dbReference>
<feature type="transmembrane region" description="Helical" evidence="7">
    <location>
        <begin position="56"/>
        <end position="74"/>
    </location>
</feature>
<feature type="transmembrane region" description="Helical" evidence="7">
    <location>
        <begin position="344"/>
        <end position="370"/>
    </location>
</feature>
<evidence type="ECO:0000256" key="1">
    <source>
        <dbReference type="ARBA" id="ARBA00004651"/>
    </source>
</evidence>
<keyword evidence="3" id="KW-1003">Cell membrane</keyword>
<proteinExistence type="inferred from homology"/>
<evidence type="ECO:0000256" key="4">
    <source>
        <dbReference type="ARBA" id="ARBA00022692"/>
    </source>
</evidence>
<keyword evidence="7" id="KW-0813">Transport</keyword>
<dbReference type="InterPro" id="IPR008276">
    <property type="entry name" value="C_nuclsd_transpt"/>
</dbReference>
<dbReference type="EMBL" id="BSPD01000035">
    <property type="protein sequence ID" value="GLS25889.1"/>
    <property type="molecule type" value="Genomic_DNA"/>
</dbReference>
<comment type="subcellular location">
    <subcellularLocation>
        <location evidence="1">Cell membrane</location>
        <topology evidence="1">Multi-pass membrane protein</topology>
    </subcellularLocation>
</comment>
<evidence type="ECO:0000259" key="9">
    <source>
        <dbReference type="Pfam" id="PF07662"/>
    </source>
</evidence>
<keyword evidence="12" id="KW-1185">Reference proteome</keyword>
<feature type="transmembrane region" description="Helical" evidence="7">
    <location>
        <begin position="29"/>
        <end position="49"/>
    </location>
</feature>
<evidence type="ECO:0000256" key="3">
    <source>
        <dbReference type="ARBA" id="ARBA00022475"/>
    </source>
</evidence>
<evidence type="ECO:0000256" key="7">
    <source>
        <dbReference type="RuleBase" id="RU362018"/>
    </source>
</evidence>
<dbReference type="InterPro" id="IPR018270">
    <property type="entry name" value="C_nuclsd_transpt_met_bac"/>
</dbReference>
<keyword evidence="6 7" id="KW-0472">Membrane</keyword>
<dbReference type="RefSeq" id="WP_269783493.1">
    <property type="nucleotide sequence ID" value="NZ_BSPD01000035.1"/>
</dbReference>
<feature type="domain" description="Concentrative nucleoside transporter N-terminal" evidence="8">
    <location>
        <begin position="8"/>
        <end position="81"/>
    </location>
</feature>
<feature type="transmembrane region" description="Helical" evidence="7">
    <location>
        <begin position="251"/>
        <end position="273"/>
    </location>
</feature>
<dbReference type="InterPro" id="IPR011642">
    <property type="entry name" value="Gate_dom"/>
</dbReference>
<dbReference type="Pfam" id="PF01773">
    <property type="entry name" value="Nucleos_tra2_N"/>
    <property type="match status" value="1"/>
</dbReference>
<organism evidence="11 12">
    <name type="scientific">Marinibactrum halimedae</name>
    <dbReference type="NCBI Taxonomy" id="1444977"/>
    <lineage>
        <taxon>Bacteria</taxon>
        <taxon>Pseudomonadati</taxon>
        <taxon>Pseudomonadota</taxon>
        <taxon>Gammaproteobacteria</taxon>
        <taxon>Cellvibrionales</taxon>
        <taxon>Cellvibrionaceae</taxon>
        <taxon>Marinibactrum</taxon>
    </lineage>
</organism>
<feature type="domain" description="Nucleoside transporter/FeoB GTPase Gate" evidence="10">
    <location>
        <begin position="92"/>
        <end position="188"/>
    </location>
</feature>
<comment type="caution">
    <text evidence="11">The sequence shown here is derived from an EMBL/GenBank/DDBJ whole genome shotgun (WGS) entry which is preliminary data.</text>
</comment>
<evidence type="ECO:0000256" key="2">
    <source>
        <dbReference type="ARBA" id="ARBA00009033"/>
    </source>
</evidence>
<dbReference type="GO" id="GO:0005886">
    <property type="term" value="C:plasma membrane"/>
    <property type="evidence" value="ECO:0007669"/>
    <property type="project" value="UniProtKB-SubCell"/>
</dbReference>
<keyword evidence="4 7" id="KW-0812">Transmembrane</keyword>
<sequence length="406" mass="42881">MNTIISLIGIATLLLIAFAFSSHRSNINWRTVGVAFALQFILGGIALYIPAGKAALEAISIGVSGIISYAQSGIDFVFGDLGSMKYGFIFAINVLPVIIFFSAFVSVLYYIGIMNWIIKIIGGALQRVLGTSQPESMSATANIFVSQTEAPMVVKPFIATMTRSEIFAVMVGGMATVAGSVLAGYVGLGVELKYLLAASFMAAPGGFLMAKLFLPETQTINDGEKSVQFEHDQYANVIDAAAAGASNGLQLALNIGAMLLAFVSLIALLNGLLGWAGGLIGMDDLSLQFLLGYCFQPLAFLLGIPWSESQIAGSFIGQKLVLNEFVAFVDFAEQKTQMSEHTQAVVTFALCGFANFSSIAILLGGLGTIAPNRRKDVAELGMRAVCAGFMANLMSAAIASFFLSII</sequence>
<dbReference type="GO" id="GO:0005337">
    <property type="term" value="F:nucleoside transmembrane transporter activity"/>
    <property type="evidence" value="ECO:0007669"/>
    <property type="project" value="InterPro"/>
</dbReference>
<dbReference type="GO" id="GO:0015293">
    <property type="term" value="F:symporter activity"/>
    <property type="evidence" value="ECO:0007669"/>
    <property type="project" value="TreeGrafter"/>
</dbReference>
<feature type="domain" description="Concentrative nucleoside transporter C-terminal" evidence="9">
    <location>
        <begin position="194"/>
        <end position="399"/>
    </location>
</feature>
<feature type="transmembrane region" description="Helical" evidence="7">
    <location>
        <begin position="382"/>
        <end position="405"/>
    </location>
</feature>
<reference evidence="11 12" key="1">
    <citation type="journal article" date="2014" name="Int. J. Syst. Evol. Microbiol.">
        <title>Complete genome sequence of Corynebacterium casei LMG S-19264T (=DSM 44701T), isolated from a smear-ripened cheese.</title>
        <authorList>
            <consortium name="US DOE Joint Genome Institute (JGI-PGF)"/>
            <person name="Walter F."/>
            <person name="Albersmeier A."/>
            <person name="Kalinowski J."/>
            <person name="Ruckert C."/>
        </authorList>
    </citation>
    <scope>NUCLEOTIDE SEQUENCE [LARGE SCALE GENOMIC DNA]</scope>
    <source>
        <strain evidence="11 12">NBRC 110095</strain>
    </source>
</reference>
<evidence type="ECO:0000259" key="10">
    <source>
        <dbReference type="Pfam" id="PF07670"/>
    </source>
</evidence>
<evidence type="ECO:0000313" key="11">
    <source>
        <dbReference type="EMBL" id="GLS25889.1"/>
    </source>
</evidence>
<gene>
    <name evidence="11" type="ORF">GCM10007877_16030</name>
</gene>
<name>A0AA37T2R6_9GAMM</name>
<comment type="similarity">
    <text evidence="2 7">Belongs to the concentrative nucleoside transporter (CNT) (TC 2.A.41) family.</text>
</comment>
<evidence type="ECO:0000256" key="5">
    <source>
        <dbReference type="ARBA" id="ARBA00022989"/>
    </source>
</evidence>
<dbReference type="PANTHER" id="PTHR10590">
    <property type="entry name" value="SODIUM/NUCLEOSIDE COTRANSPORTER"/>
    <property type="match status" value="1"/>
</dbReference>
<keyword evidence="5 7" id="KW-1133">Transmembrane helix</keyword>